<dbReference type="SUPFAM" id="SSF109604">
    <property type="entry name" value="HD-domain/PDEase-like"/>
    <property type="match status" value="1"/>
</dbReference>
<dbReference type="eggNOG" id="ENOG502RZKR">
    <property type="taxonomic scope" value="Eukaryota"/>
</dbReference>
<organism evidence="2 3">
    <name type="scientific">Mucor circinelloides f. circinelloides (strain 1006PhL)</name>
    <name type="common">Mucormycosis agent</name>
    <name type="synonym">Calyptromyces circinelloides</name>
    <dbReference type="NCBI Taxonomy" id="1220926"/>
    <lineage>
        <taxon>Eukaryota</taxon>
        <taxon>Fungi</taxon>
        <taxon>Fungi incertae sedis</taxon>
        <taxon>Mucoromycota</taxon>
        <taxon>Mucoromycotina</taxon>
        <taxon>Mucoromycetes</taxon>
        <taxon>Mucorales</taxon>
        <taxon>Mucorineae</taxon>
        <taxon>Mucoraceae</taxon>
        <taxon>Mucor</taxon>
    </lineage>
</organism>
<evidence type="ECO:0000313" key="2">
    <source>
        <dbReference type="EMBL" id="EPB87776.1"/>
    </source>
</evidence>
<dbReference type="InterPro" id="IPR006674">
    <property type="entry name" value="HD_domain"/>
</dbReference>
<dbReference type="NCBIfam" id="TIGR00277">
    <property type="entry name" value="HDIG"/>
    <property type="match status" value="1"/>
</dbReference>
<dbReference type="Pfam" id="PF01966">
    <property type="entry name" value="HD"/>
    <property type="match status" value="1"/>
</dbReference>
<dbReference type="CDD" id="cd00077">
    <property type="entry name" value="HDc"/>
    <property type="match status" value="1"/>
</dbReference>
<dbReference type="OrthoDB" id="445007at2759"/>
<feature type="domain" description="HD" evidence="1">
    <location>
        <begin position="33"/>
        <end position="127"/>
    </location>
</feature>
<dbReference type="AlphaFoldDB" id="S2JBY6"/>
<evidence type="ECO:0000259" key="1">
    <source>
        <dbReference type="Pfam" id="PF01966"/>
    </source>
</evidence>
<dbReference type="VEuPathDB" id="FungiDB:HMPREF1544_05436"/>
<dbReference type="InterPro" id="IPR052567">
    <property type="entry name" value="OP_Dioxygenase"/>
</dbReference>
<dbReference type="OMA" id="KMTLVHQ"/>
<keyword evidence="3" id="KW-1185">Reference proteome</keyword>
<name>S2JBY6_MUCC1</name>
<accession>S2JBY6</accession>
<dbReference type="InParanoid" id="S2JBY6"/>
<gene>
    <name evidence="2" type="ORF">HMPREF1544_05436</name>
</gene>
<dbReference type="Proteomes" id="UP000014254">
    <property type="component" value="Unassembled WGS sequence"/>
</dbReference>
<sequence length="216" mass="23687">MNQGSAAKVVDAVFQVLIDGSKQDYIGEKISQLEHSLQAAASAQEANADEETILAALLHDIGQFATSTDQKQMLCDASALTDLDPTALDGNNKQISVGVTGHERIGAEYLARLGFSSKVSSLVESHVPVKRYLTGKYPEYYDTLSAASKLSLKYQGGPFTQEQVKSFENDSLFELKVQLRQWDDAAKVVDLKVPGLESYRSMAIRHLLQQQKQTSC</sequence>
<dbReference type="EMBL" id="KE123962">
    <property type="protein sequence ID" value="EPB87776.1"/>
    <property type="molecule type" value="Genomic_DNA"/>
</dbReference>
<dbReference type="InterPro" id="IPR003607">
    <property type="entry name" value="HD/PDEase_dom"/>
</dbReference>
<dbReference type="InterPro" id="IPR006675">
    <property type="entry name" value="HDIG_dom"/>
</dbReference>
<dbReference type="Gene3D" id="1.10.3210.10">
    <property type="entry name" value="Hypothetical protein af1432"/>
    <property type="match status" value="1"/>
</dbReference>
<dbReference type="PANTHER" id="PTHR40202:SF1">
    <property type="entry name" value="HD DOMAIN-CONTAINING PROTEIN"/>
    <property type="match status" value="1"/>
</dbReference>
<evidence type="ECO:0000313" key="3">
    <source>
        <dbReference type="Proteomes" id="UP000014254"/>
    </source>
</evidence>
<protein>
    <recommendedName>
        <fullName evidence="1">HD domain-containing protein</fullName>
    </recommendedName>
</protein>
<reference evidence="3" key="1">
    <citation type="submission" date="2013-05" db="EMBL/GenBank/DDBJ databases">
        <title>The Genome sequence of Mucor circinelloides f. circinelloides 1006PhL.</title>
        <authorList>
            <consortium name="The Broad Institute Genomics Platform"/>
            <person name="Cuomo C."/>
            <person name="Earl A."/>
            <person name="Findley K."/>
            <person name="Lee S.C."/>
            <person name="Walker B."/>
            <person name="Young S."/>
            <person name="Zeng Q."/>
            <person name="Gargeya S."/>
            <person name="Fitzgerald M."/>
            <person name="Haas B."/>
            <person name="Abouelleil A."/>
            <person name="Allen A.W."/>
            <person name="Alvarado L."/>
            <person name="Arachchi H.M."/>
            <person name="Berlin A.M."/>
            <person name="Chapman S.B."/>
            <person name="Gainer-Dewar J."/>
            <person name="Goldberg J."/>
            <person name="Griggs A."/>
            <person name="Gujja S."/>
            <person name="Hansen M."/>
            <person name="Howarth C."/>
            <person name="Imamovic A."/>
            <person name="Ireland A."/>
            <person name="Larimer J."/>
            <person name="McCowan C."/>
            <person name="Murphy C."/>
            <person name="Pearson M."/>
            <person name="Poon T.W."/>
            <person name="Priest M."/>
            <person name="Roberts A."/>
            <person name="Saif S."/>
            <person name="Shea T."/>
            <person name="Sisk P."/>
            <person name="Sykes S."/>
            <person name="Wortman J."/>
            <person name="Nusbaum C."/>
            <person name="Birren B."/>
        </authorList>
    </citation>
    <scope>NUCLEOTIDE SEQUENCE [LARGE SCALE GENOMIC DNA]</scope>
    <source>
        <strain evidence="3">1006PhL</strain>
    </source>
</reference>
<proteinExistence type="predicted"/>
<dbReference type="STRING" id="1220926.S2JBY6"/>
<dbReference type="PANTHER" id="PTHR40202">
    <property type="match status" value="1"/>
</dbReference>